<evidence type="ECO:0000259" key="1">
    <source>
        <dbReference type="Pfam" id="PF00155"/>
    </source>
</evidence>
<dbReference type="Gene3D" id="3.40.640.10">
    <property type="entry name" value="Type I PLP-dependent aspartate aminotransferase-like (Major domain)"/>
    <property type="match status" value="1"/>
</dbReference>
<dbReference type="GO" id="GO:0008483">
    <property type="term" value="F:transaminase activity"/>
    <property type="evidence" value="ECO:0007669"/>
    <property type="project" value="UniProtKB-KW"/>
</dbReference>
<dbReference type="AlphaFoldDB" id="A0A5N5QBQ4"/>
<comment type="caution">
    <text evidence="2">The sequence shown here is derived from an EMBL/GenBank/DDBJ whole genome shotgun (WGS) entry which is preliminary data.</text>
</comment>
<evidence type="ECO:0000313" key="3">
    <source>
        <dbReference type="Proteomes" id="UP000383932"/>
    </source>
</evidence>
<protein>
    <submittedName>
        <fullName evidence="2">Aspartate aminotransferase</fullName>
    </submittedName>
</protein>
<name>A0A5N5QBQ4_9AGAM</name>
<evidence type="ECO:0000313" key="2">
    <source>
        <dbReference type="EMBL" id="KAB5588807.1"/>
    </source>
</evidence>
<dbReference type="InterPro" id="IPR004839">
    <property type="entry name" value="Aminotransferase_I/II_large"/>
</dbReference>
<dbReference type="InterPro" id="IPR015421">
    <property type="entry name" value="PyrdxlP-dep_Trfase_major"/>
</dbReference>
<gene>
    <name evidence="2" type="ORF">CTheo_7749</name>
</gene>
<feature type="domain" description="Aminotransferase class I/classII large" evidence="1">
    <location>
        <begin position="124"/>
        <end position="442"/>
    </location>
</feature>
<dbReference type="OrthoDB" id="7042322at2759"/>
<sequence length="455" mass="50416">MAPVSTIPVTLPASDDHKASARRVRSAYTVHDTVSLTQLAHTVPGSCVSKRASNDDELWPRKHWDAKVAATIAKHGLKLADCAELRYGNPQDEPIDGIVDVFVEASRPPPGREIDWFAYSVPDPEQVEALAARMSADRGVEYRPEDMTVTDGSLAALDLLVYVCTDPGDEIIILSPVYFNYPVIMRHRQAVPVVVPARQSDFQPDVEAIRNAITPRTKAIIVNSPNNPTGVLYSRESLVNLSHMLTEINANRPAPILVISDEAYSRIVYDNAKFISMTTIYPHSAMTYTTGKTLLAPGQRLGYIALSPLMPTPHRTLLRRSLKVAQNASWAFPASPLLHSINELDTMSIDIPKFQSRRDYLCDALARIGYKVYRPTGTFYVCILVPRPCLVGQGEEERDEAWCLDLAARGVLVMPGQLFGWNGVFRISLTANERQLRHAVTVLGEMKRECGQDAV</sequence>
<dbReference type="GO" id="GO:0030170">
    <property type="term" value="F:pyridoxal phosphate binding"/>
    <property type="evidence" value="ECO:0007669"/>
    <property type="project" value="InterPro"/>
</dbReference>
<keyword evidence="2" id="KW-0808">Transferase</keyword>
<dbReference type="Pfam" id="PF00155">
    <property type="entry name" value="Aminotran_1_2"/>
    <property type="match status" value="1"/>
</dbReference>
<proteinExistence type="predicted"/>
<reference evidence="2 3" key="1">
    <citation type="journal article" date="2019" name="Fungal Biol. Biotechnol.">
        <title>Draft genome sequence of fastidious pathogen Ceratobasidium theobromae, which causes vascular-streak dieback in Theobroma cacao.</title>
        <authorList>
            <person name="Ali S.S."/>
            <person name="Asman A."/>
            <person name="Shao J."/>
            <person name="Firmansyah A.P."/>
            <person name="Susilo A.W."/>
            <person name="Rosmana A."/>
            <person name="McMahon P."/>
            <person name="Junaid M."/>
            <person name="Guest D."/>
            <person name="Kheng T.Y."/>
            <person name="Meinhardt L.W."/>
            <person name="Bailey B.A."/>
        </authorList>
    </citation>
    <scope>NUCLEOTIDE SEQUENCE [LARGE SCALE GENOMIC DNA]</scope>
    <source>
        <strain evidence="2 3">CT2</strain>
    </source>
</reference>
<dbReference type="InterPro" id="IPR015424">
    <property type="entry name" value="PyrdxlP-dep_Trfase"/>
</dbReference>
<dbReference type="CDD" id="cd00609">
    <property type="entry name" value="AAT_like"/>
    <property type="match status" value="1"/>
</dbReference>
<accession>A0A5N5QBQ4</accession>
<keyword evidence="3" id="KW-1185">Reference proteome</keyword>
<keyword evidence="2" id="KW-0032">Aminotransferase</keyword>
<dbReference type="InterPro" id="IPR015422">
    <property type="entry name" value="PyrdxlP-dep_Trfase_small"/>
</dbReference>
<dbReference type="Proteomes" id="UP000383932">
    <property type="component" value="Unassembled WGS sequence"/>
</dbReference>
<dbReference type="SUPFAM" id="SSF53383">
    <property type="entry name" value="PLP-dependent transferases"/>
    <property type="match status" value="1"/>
</dbReference>
<organism evidence="2 3">
    <name type="scientific">Ceratobasidium theobromae</name>
    <dbReference type="NCBI Taxonomy" id="1582974"/>
    <lineage>
        <taxon>Eukaryota</taxon>
        <taxon>Fungi</taxon>
        <taxon>Dikarya</taxon>
        <taxon>Basidiomycota</taxon>
        <taxon>Agaricomycotina</taxon>
        <taxon>Agaricomycetes</taxon>
        <taxon>Cantharellales</taxon>
        <taxon>Ceratobasidiaceae</taxon>
        <taxon>Ceratobasidium</taxon>
    </lineage>
</organism>
<dbReference type="EMBL" id="SSOP01000366">
    <property type="protein sequence ID" value="KAB5588807.1"/>
    <property type="molecule type" value="Genomic_DNA"/>
</dbReference>
<dbReference type="PANTHER" id="PTHR42691:SF1">
    <property type="entry name" value="ASPARTATE AMINOTRANSFERASE YHDR-RELATED"/>
    <property type="match status" value="1"/>
</dbReference>
<dbReference type="PANTHER" id="PTHR42691">
    <property type="entry name" value="ASPARTATE AMINOTRANSFERASE YHDR-RELATED"/>
    <property type="match status" value="1"/>
</dbReference>
<dbReference type="Gene3D" id="3.90.1150.10">
    <property type="entry name" value="Aspartate Aminotransferase, domain 1"/>
    <property type="match status" value="1"/>
</dbReference>